<comment type="caution">
    <text evidence="1">The sequence shown here is derived from an EMBL/GenBank/DDBJ whole genome shotgun (WGS) entry which is preliminary data.</text>
</comment>
<organism evidence="1 2">
    <name type="scientific">Taklimakanibacter albus</name>
    <dbReference type="NCBI Taxonomy" id="2800327"/>
    <lineage>
        <taxon>Bacteria</taxon>
        <taxon>Pseudomonadati</taxon>
        <taxon>Pseudomonadota</taxon>
        <taxon>Alphaproteobacteria</taxon>
        <taxon>Hyphomicrobiales</taxon>
        <taxon>Aestuariivirgaceae</taxon>
        <taxon>Taklimakanibacter</taxon>
    </lineage>
</organism>
<gene>
    <name evidence="1" type="ORF">JHL16_10915</name>
</gene>
<protein>
    <submittedName>
        <fullName evidence="1">FAD-binding oxidoreductase</fullName>
    </submittedName>
</protein>
<evidence type="ECO:0000313" key="1">
    <source>
        <dbReference type="EMBL" id="MBK1866866.1"/>
    </source>
</evidence>
<reference evidence="1" key="1">
    <citation type="submission" date="2021-01" db="EMBL/GenBank/DDBJ databases">
        <authorList>
            <person name="Sun Q."/>
        </authorList>
    </citation>
    <scope>NUCLEOTIDE SEQUENCE</scope>
    <source>
        <strain evidence="1">YIM B02566</strain>
    </source>
</reference>
<dbReference type="Proteomes" id="UP000616151">
    <property type="component" value="Unassembled WGS sequence"/>
</dbReference>
<sequence length="456" mass="51069">MTEKRAYDLAAFRREIEGIRVYDDPKQVELKSRDYFWYSPILSQALEGRVGDLVVLPTDQDEVRRVASAAARHKVPLTVRGGGTGNYGQCVPLQGGIILDVTKIDRILTLEPGRARVEAGARIARLDDAAREGGQELLMYPSTRRIATIGGFLSGGSGGVGSLRHGMLRDDGNVGYVKVMSVEPEPQIIELHGPDIQKVQHAYGTNGIILEIDVALTPATDWIHTAALFEGYDRALRFAVEAQHEGLDCYLLTPVERRFARFYSKYGPLFPADRDGVFAMVAPKEMPRFEALAAAHGGKISFAMPKPELVAAGLQPAYECGWNHTTLQALKADKSWTYLQVAYPRPFDPELVLRQMRRYGDDVYMHHEMARLEGEVQIFGLPLVKYRGRDAMYRMIREFEEIDGCTIYDPHVFTIEEGGMKQIDRSQIEFKKRADPYGLMNPGKTQGWTSDMAARP</sequence>
<name>A0ACC5R2I6_9HYPH</name>
<dbReference type="EMBL" id="JAENHL010000006">
    <property type="protein sequence ID" value="MBK1866866.1"/>
    <property type="molecule type" value="Genomic_DNA"/>
</dbReference>
<proteinExistence type="predicted"/>
<keyword evidence="2" id="KW-1185">Reference proteome</keyword>
<evidence type="ECO:0000313" key="2">
    <source>
        <dbReference type="Proteomes" id="UP000616151"/>
    </source>
</evidence>
<accession>A0ACC5R2I6</accession>